<dbReference type="EMBL" id="CP084204">
    <property type="protein sequence ID" value="UZX23069.1"/>
    <property type="molecule type" value="Genomic_DNA"/>
</dbReference>
<protein>
    <recommendedName>
        <fullName evidence="4">Secreted protein</fullName>
    </recommendedName>
</protein>
<reference evidence="2" key="1">
    <citation type="submission" date="2021-09" db="EMBL/GenBank/DDBJ databases">
        <title>Complete genome sequence and metabolic characterization of Streptomyces tanashiensis DSM 731 the producer of antibacterial Kalafungin and diverse secondary metabolites.</title>
        <authorList>
            <person name="Abbasi M.N."/>
            <person name="Anwar M.N."/>
            <person name="Alam K."/>
            <person name="Shoaib M."/>
            <person name="Lin Z."/>
            <person name="Hayat M."/>
            <person name="Ali M.I."/>
            <person name="Malik H.M.T."/>
            <person name="Ahmed I."/>
            <person name="Li A."/>
            <person name="Hailong Wang H."/>
            <person name="Zhang Y."/>
        </authorList>
    </citation>
    <scope>NUCLEOTIDE SEQUENCE</scope>
    <source>
        <strain evidence="2">Kala</strain>
    </source>
</reference>
<evidence type="ECO:0000313" key="2">
    <source>
        <dbReference type="EMBL" id="UZX23069.1"/>
    </source>
</evidence>
<evidence type="ECO:0008006" key="4">
    <source>
        <dbReference type="Google" id="ProtNLM"/>
    </source>
</evidence>
<organism evidence="2 3">
    <name type="scientific">Streptomyces tanashiensis</name>
    <dbReference type="NCBI Taxonomy" id="67367"/>
    <lineage>
        <taxon>Bacteria</taxon>
        <taxon>Bacillati</taxon>
        <taxon>Actinomycetota</taxon>
        <taxon>Actinomycetes</taxon>
        <taxon>Kitasatosporales</taxon>
        <taxon>Streptomycetaceae</taxon>
        <taxon>Streptomyces</taxon>
    </lineage>
</organism>
<dbReference type="GeneID" id="95601990"/>
<keyword evidence="3" id="KW-1185">Reference proteome</keyword>
<feature type="chain" id="PRO_5046565523" description="Secreted protein" evidence="1">
    <location>
        <begin position="26"/>
        <end position="264"/>
    </location>
</feature>
<dbReference type="RefSeq" id="WP_190104421.1">
    <property type="nucleotide sequence ID" value="NZ_BMUH01000008.1"/>
</dbReference>
<feature type="signal peptide" evidence="1">
    <location>
        <begin position="1"/>
        <end position="25"/>
    </location>
</feature>
<evidence type="ECO:0000256" key="1">
    <source>
        <dbReference type="SAM" id="SignalP"/>
    </source>
</evidence>
<gene>
    <name evidence="2" type="ORF">LDH80_21110</name>
</gene>
<name>A0ABY6R306_9ACTN</name>
<accession>A0ABY6R306</accession>
<proteinExistence type="predicted"/>
<evidence type="ECO:0000313" key="3">
    <source>
        <dbReference type="Proteomes" id="UP001164506"/>
    </source>
</evidence>
<dbReference type="Proteomes" id="UP001164506">
    <property type="component" value="Chromosome"/>
</dbReference>
<keyword evidence="1" id="KW-0732">Signal</keyword>
<sequence>MRYTRITTLAAAGIVLALAVPAASAGDAGRRAAPAVSRAEGPSVTLAAGEARELPRVICPSGQTSTGGGVRLTPDNGVFIRESSPGGTGWDVRVHNLSDGPRTVTPLVVCTSDPTITHQVGNLVSGDTAVSGAGCPQGQVTAGGGAAAEHRNFLSLGEPSVAFWNARAKNTGFVRSGVIAFVRCSDRPHSLEGSSTLTPVPASQTRSAHAECPAGQVPTAGGGFGHPNVLHNASFPTATGWTIRATNTDGVQRSLGATVVCTSP</sequence>